<organism evidence="1 2">
    <name type="scientific">Niabella ginsenosidivorans</name>
    <dbReference type="NCBI Taxonomy" id="1176587"/>
    <lineage>
        <taxon>Bacteria</taxon>
        <taxon>Pseudomonadati</taxon>
        <taxon>Bacteroidota</taxon>
        <taxon>Chitinophagia</taxon>
        <taxon>Chitinophagales</taxon>
        <taxon>Chitinophagaceae</taxon>
        <taxon>Niabella</taxon>
    </lineage>
</organism>
<evidence type="ECO:0000313" key="1">
    <source>
        <dbReference type="EMBL" id="ANH82241.1"/>
    </source>
</evidence>
<reference evidence="1 2" key="1">
    <citation type="submission" date="2016-05" db="EMBL/GenBank/DDBJ databases">
        <title>Niabella ginsenosidivorans BS26 whole genome sequencing.</title>
        <authorList>
            <person name="Im W.T."/>
            <person name="Siddiqi M.Z."/>
        </authorList>
    </citation>
    <scope>NUCLEOTIDE SEQUENCE [LARGE SCALE GENOMIC DNA]</scope>
    <source>
        <strain evidence="1 2">BS26</strain>
    </source>
</reference>
<sequence>MAWHKYWLNTSSSCKIKIVNMKTITKLFLAVAFISSLSLMSCERTRDGVGLDAMYNAISSGRWYGWTTTLTPGTSTNNLAADQYVEFGKSNGTAYVYNKDGSQVPGSQHTFSFSDTKTMIFDGVTYKIKENFAGSFKTLTLENESGGITTTQAFSR</sequence>
<protein>
    <recommendedName>
        <fullName evidence="3">Lipocalin-like domain-containing protein</fullName>
    </recommendedName>
</protein>
<name>A0A1A9I6C3_9BACT</name>
<dbReference type="Proteomes" id="UP000077667">
    <property type="component" value="Chromosome"/>
</dbReference>
<dbReference type="EMBL" id="CP015772">
    <property type="protein sequence ID" value="ANH82241.1"/>
    <property type="molecule type" value="Genomic_DNA"/>
</dbReference>
<keyword evidence="2" id="KW-1185">Reference proteome</keyword>
<accession>A0A1A9I6C3</accession>
<proteinExistence type="predicted"/>
<dbReference type="AlphaFoldDB" id="A0A1A9I6C3"/>
<dbReference type="KEGG" id="nia:A8C56_15860"/>
<dbReference type="STRING" id="1176587.A8C56_15860"/>
<evidence type="ECO:0008006" key="3">
    <source>
        <dbReference type="Google" id="ProtNLM"/>
    </source>
</evidence>
<gene>
    <name evidence="1" type="ORF">A8C56_15860</name>
</gene>
<evidence type="ECO:0000313" key="2">
    <source>
        <dbReference type="Proteomes" id="UP000077667"/>
    </source>
</evidence>